<dbReference type="SUPFAM" id="SSF56281">
    <property type="entry name" value="Metallo-hydrolase/oxidoreductase"/>
    <property type="match status" value="1"/>
</dbReference>
<evidence type="ECO:0000256" key="1">
    <source>
        <dbReference type="ARBA" id="ARBA00022839"/>
    </source>
</evidence>
<keyword evidence="2" id="KW-0694">RNA-binding</keyword>
<protein>
    <recommendedName>
        <fullName evidence="3">Metallo-beta-lactamase domain-containing protein</fullName>
    </recommendedName>
</protein>
<dbReference type="AlphaFoldDB" id="A0A1F4RBQ9"/>
<dbReference type="SMART" id="SM00849">
    <property type="entry name" value="Lactamase_B"/>
    <property type="match status" value="1"/>
</dbReference>
<dbReference type="EMBL" id="METP01000038">
    <property type="protein sequence ID" value="OGC05615.1"/>
    <property type="molecule type" value="Genomic_DNA"/>
</dbReference>
<organism evidence="4 5">
    <name type="scientific">candidate division WOR-1 bacterium RIFCSPLOWO2_02_FULL_46_20</name>
    <dbReference type="NCBI Taxonomy" id="1802567"/>
    <lineage>
        <taxon>Bacteria</taxon>
        <taxon>Bacillati</taxon>
        <taxon>Saganbacteria</taxon>
    </lineage>
</organism>
<name>A0A1F4RBQ9_UNCSA</name>
<comment type="caution">
    <text evidence="4">The sequence shown here is derived from an EMBL/GenBank/DDBJ whole genome shotgun (WGS) entry which is preliminary data.</text>
</comment>
<evidence type="ECO:0000259" key="3">
    <source>
        <dbReference type="SMART" id="SM00849"/>
    </source>
</evidence>
<gene>
    <name evidence="4" type="ORF">A3H38_01810</name>
</gene>
<dbReference type="CDD" id="cd07732">
    <property type="entry name" value="metallo-hydrolase-like_MBL-fold"/>
    <property type="match status" value="1"/>
</dbReference>
<dbReference type="Proteomes" id="UP000176938">
    <property type="component" value="Unassembled WGS sequence"/>
</dbReference>
<dbReference type="PANTHER" id="PTHR43694">
    <property type="entry name" value="RIBONUCLEASE J"/>
    <property type="match status" value="1"/>
</dbReference>
<dbReference type="Gene3D" id="3.60.15.10">
    <property type="entry name" value="Ribonuclease Z/Hydroxyacylglutathione hydrolase-like"/>
    <property type="match status" value="1"/>
</dbReference>
<dbReference type="Gene3D" id="3.40.50.10710">
    <property type="entry name" value="Metallo-hydrolase/oxidoreductase"/>
    <property type="match status" value="1"/>
</dbReference>
<feature type="domain" description="Metallo-beta-lactamase" evidence="3">
    <location>
        <begin position="13"/>
        <end position="186"/>
    </location>
</feature>
<proteinExistence type="predicted"/>
<dbReference type="InterPro" id="IPR042173">
    <property type="entry name" value="RNase_J_2"/>
</dbReference>
<evidence type="ECO:0000313" key="4">
    <source>
        <dbReference type="EMBL" id="OGC05615.1"/>
    </source>
</evidence>
<dbReference type="Pfam" id="PF12706">
    <property type="entry name" value="Lactamase_B_2"/>
    <property type="match status" value="1"/>
</dbReference>
<keyword evidence="1" id="KW-0269">Exonuclease</keyword>
<evidence type="ECO:0000313" key="5">
    <source>
        <dbReference type="Proteomes" id="UP000176938"/>
    </source>
</evidence>
<accession>A0A1F4RBQ9</accession>
<dbReference type="InterPro" id="IPR001279">
    <property type="entry name" value="Metallo-B-lactamas"/>
</dbReference>
<dbReference type="GO" id="GO:0004527">
    <property type="term" value="F:exonuclease activity"/>
    <property type="evidence" value="ECO:0007669"/>
    <property type="project" value="UniProtKB-KW"/>
</dbReference>
<dbReference type="GO" id="GO:0003723">
    <property type="term" value="F:RNA binding"/>
    <property type="evidence" value="ECO:0007669"/>
    <property type="project" value="UniProtKB-KW"/>
</dbReference>
<keyword evidence="1" id="KW-0540">Nuclease</keyword>
<dbReference type="PANTHER" id="PTHR43694:SF1">
    <property type="entry name" value="RIBONUCLEASE J"/>
    <property type="match status" value="1"/>
</dbReference>
<reference evidence="4 5" key="1">
    <citation type="journal article" date="2016" name="Nat. Commun.">
        <title>Thousands of microbial genomes shed light on interconnected biogeochemical processes in an aquifer system.</title>
        <authorList>
            <person name="Anantharaman K."/>
            <person name="Brown C.T."/>
            <person name="Hug L.A."/>
            <person name="Sharon I."/>
            <person name="Castelle C.J."/>
            <person name="Probst A.J."/>
            <person name="Thomas B.C."/>
            <person name="Singh A."/>
            <person name="Wilkins M.J."/>
            <person name="Karaoz U."/>
            <person name="Brodie E.L."/>
            <person name="Williams K.H."/>
            <person name="Hubbard S.S."/>
            <person name="Banfield J.F."/>
        </authorList>
    </citation>
    <scope>NUCLEOTIDE SEQUENCE [LARGE SCALE GENOMIC DNA]</scope>
</reference>
<sequence>MKLRIHRGAREIGGNCIELSADGKTLLLDLGMPLSVSNAADVHLPDIVGLADSNDQNFLGVVLSHPHADHYGLLTKAAQNTQIYLGQDAQRLLRAALPFTSFGLDLPNATTYRDRETFNIGPFSITPFLADHSAFDSYSLLVEAGSRKLFYTGDFRGHGRKHGAFKQLLAEPSIKGVDVLLMEGTHLGREDHASAQTEYSLEDDITQSISNTTGLVLACFSGQNIDRFVTFWKAARRAGRVFVADAYLAHILGALNRPSLPKPPVFLPAKMKSKLIREKNTSVVIPFRRRRIYPEQIAGRANNLVMIFRSSMMAEFEKLKCLDGGKLIYSQWPGYTDQDRVNIKEWCVSHNLSFEIQHTSGHADTQTLVSLAQAVSAKRVIPIHSDAPERLRDFIPNATPINDGEWINI</sequence>
<keyword evidence="1" id="KW-0378">Hydrolase</keyword>
<dbReference type="InterPro" id="IPR036866">
    <property type="entry name" value="RibonucZ/Hydroxyglut_hydro"/>
</dbReference>
<evidence type="ECO:0000256" key="2">
    <source>
        <dbReference type="ARBA" id="ARBA00022884"/>
    </source>
</evidence>